<gene>
    <name evidence="14" type="ORF">PHYPO_G00192630</name>
</gene>
<dbReference type="Gene3D" id="1.10.220.150">
    <property type="entry name" value="Arf GTPase activating protein"/>
    <property type="match status" value="1"/>
</dbReference>
<dbReference type="EMBL" id="VFJC01000005">
    <property type="protein sequence ID" value="KAB5579222.1"/>
    <property type="molecule type" value="Genomic_DNA"/>
</dbReference>
<dbReference type="InterPro" id="IPR002110">
    <property type="entry name" value="Ankyrin_rpt"/>
</dbReference>
<dbReference type="SUPFAM" id="SSF50729">
    <property type="entry name" value="PH domain-like"/>
    <property type="match status" value="1"/>
</dbReference>
<dbReference type="SMART" id="SM00233">
    <property type="entry name" value="PH"/>
    <property type="match status" value="1"/>
</dbReference>
<evidence type="ECO:0000256" key="5">
    <source>
        <dbReference type="ARBA" id="ARBA00022833"/>
    </source>
</evidence>
<dbReference type="GO" id="GO:0010008">
    <property type="term" value="C:endosome membrane"/>
    <property type="evidence" value="ECO:0007669"/>
    <property type="project" value="UniProtKB-SubCell"/>
</dbReference>
<dbReference type="InterPro" id="IPR004148">
    <property type="entry name" value="BAR_dom"/>
</dbReference>
<evidence type="ECO:0000313" key="14">
    <source>
        <dbReference type="EMBL" id="KAB5579222.1"/>
    </source>
</evidence>
<dbReference type="InterPro" id="IPR036770">
    <property type="entry name" value="Ankyrin_rpt-contain_sf"/>
</dbReference>
<dbReference type="FunFam" id="1.25.40.20:FF:000020">
    <property type="entry name" value="Arf-GAP with coiled-coil, ANK repeat and PH domain-containing protein 2"/>
    <property type="match status" value="1"/>
</dbReference>
<keyword evidence="2 9" id="KW-0479">Metal-binding</keyword>
<dbReference type="Pfam" id="PF16746">
    <property type="entry name" value="BAR_3"/>
    <property type="match status" value="1"/>
</dbReference>
<dbReference type="InterPro" id="IPR027267">
    <property type="entry name" value="AH/BAR_dom_sf"/>
</dbReference>
<keyword evidence="3 9" id="KW-0677">Repeat</keyword>
<dbReference type="OrthoDB" id="10070851at2759"/>
<organism evidence="14 15">
    <name type="scientific">Pangasianodon hypophthalmus</name>
    <name type="common">Striped catfish</name>
    <name type="synonym">Helicophagus hypophthalmus</name>
    <dbReference type="NCBI Taxonomy" id="310915"/>
    <lineage>
        <taxon>Eukaryota</taxon>
        <taxon>Metazoa</taxon>
        <taxon>Chordata</taxon>
        <taxon>Craniata</taxon>
        <taxon>Vertebrata</taxon>
        <taxon>Euteleostomi</taxon>
        <taxon>Actinopterygii</taxon>
        <taxon>Neopterygii</taxon>
        <taxon>Teleostei</taxon>
        <taxon>Ostariophysi</taxon>
        <taxon>Siluriformes</taxon>
        <taxon>Pangasiidae</taxon>
        <taxon>Pangasianodon</taxon>
    </lineage>
</organism>
<feature type="compositionally biased region" description="Polar residues" evidence="11">
    <location>
        <begin position="555"/>
        <end position="570"/>
    </location>
</feature>
<keyword evidence="5 9" id="KW-0862">Zinc</keyword>
<dbReference type="GO" id="GO:0005096">
    <property type="term" value="F:GTPase activator activity"/>
    <property type="evidence" value="ECO:0007669"/>
    <property type="project" value="UniProtKB-KW"/>
</dbReference>
<feature type="domain" description="Arf-GAP" evidence="13">
    <location>
        <begin position="396"/>
        <end position="518"/>
    </location>
</feature>
<proteinExistence type="predicted"/>
<dbReference type="Pfam" id="PF12796">
    <property type="entry name" value="Ank_2"/>
    <property type="match status" value="1"/>
</dbReference>
<dbReference type="InterPro" id="IPR045258">
    <property type="entry name" value="ACAP1/2/3-like"/>
</dbReference>
<keyword evidence="9" id="KW-0967">Endosome</keyword>
<reference evidence="14 15" key="1">
    <citation type="submission" date="2019-06" db="EMBL/GenBank/DDBJ databases">
        <title>A chromosome-scale genome assembly of the striped catfish, Pangasianodon hypophthalmus.</title>
        <authorList>
            <person name="Wen M."/>
            <person name="Zahm M."/>
            <person name="Roques C."/>
            <person name="Cabau C."/>
            <person name="Klopp C."/>
            <person name="Donnadieu C."/>
            <person name="Jouanno E."/>
            <person name="Avarre J.-C."/>
            <person name="Campet M."/>
            <person name="Ha T.T.T."/>
            <person name="Dugue R."/>
            <person name="Lampietro C."/>
            <person name="Louis A."/>
            <person name="Herpin A."/>
            <person name="Echchiki A."/>
            <person name="Berthelot C."/>
            <person name="Parey E."/>
            <person name="Roest-Crollius H."/>
            <person name="Braasch I."/>
            <person name="Postlethwait J."/>
            <person name="Bobe J."/>
            <person name="Montfort J."/>
            <person name="Bouchez O."/>
            <person name="Begum T."/>
            <person name="Schartl M."/>
            <person name="Guiguen Y."/>
        </authorList>
    </citation>
    <scope>NUCLEOTIDE SEQUENCE [LARGE SCALE GENOMIC DNA]</scope>
    <source>
        <strain evidence="14 15">Indonesia</strain>
        <tissue evidence="14">Blood</tissue>
    </source>
</reference>
<evidence type="ECO:0000256" key="7">
    <source>
        <dbReference type="PROSITE-ProRule" id="PRU00023"/>
    </source>
</evidence>
<dbReference type="PROSITE" id="PS50088">
    <property type="entry name" value="ANK_REPEAT"/>
    <property type="match status" value="2"/>
</dbReference>
<evidence type="ECO:0000256" key="2">
    <source>
        <dbReference type="ARBA" id="ARBA00022723"/>
    </source>
</evidence>
<evidence type="ECO:0000256" key="9">
    <source>
        <dbReference type="RuleBase" id="RU369028"/>
    </source>
</evidence>
<dbReference type="SUPFAM" id="SSF48403">
    <property type="entry name" value="Ankyrin repeat"/>
    <property type="match status" value="1"/>
</dbReference>
<protein>
    <recommendedName>
        <fullName evidence="9">Arf-GAP with coiled-coil, ANK repeat and PH domain-containing protein</fullName>
        <shortName evidence="9">Cnt-b</shortName>
    </recommendedName>
    <alternativeName>
        <fullName evidence="9">Centaurin-beta</fullName>
    </alternativeName>
</protein>
<dbReference type="PRINTS" id="PR00405">
    <property type="entry name" value="REVINTRACTNG"/>
</dbReference>
<dbReference type="PROSITE" id="PS50003">
    <property type="entry name" value="PH_DOMAIN"/>
    <property type="match status" value="1"/>
</dbReference>
<feature type="repeat" description="ANK" evidence="7">
    <location>
        <begin position="653"/>
        <end position="685"/>
    </location>
</feature>
<dbReference type="CDD" id="cd08852">
    <property type="entry name" value="ArfGap_ACAP1"/>
    <property type="match status" value="1"/>
</dbReference>
<dbReference type="FunFam" id="1.10.220.150:FF:000007">
    <property type="entry name" value="Arf-GAP with coiled-coil, ANK repeat and PH domain-containing protein 2"/>
    <property type="match status" value="1"/>
</dbReference>
<dbReference type="GO" id="GO:0008270">
    <property type="term" value="F:zinc ion binding"/>
    <property type="evidence" value="ECO:0007669"/>
    <property type="project" value="UniProtKB-KW"/>
</dbReference>
<dbReference type="PANTHER" id="PTHR23180:SF197">
    <property type="entry name" value="ARF-GAP WITH COILED-COIL, ANK REPEAT AND PH DOMAIN-CONTAINING PROTEIN 1"/>
    <property type="match status" value="1"/>
</dbReference>
<dbReference type="Gene3D" id="2.30.29.30">
    <property type="entry name" value="Pleckstrin-homology domain (PH domain)/Phosphotyrosine-binding domain (PTB)"/>
    <property type="match status" value="1"/>
</dbReference>
<dbReference type="Pfam" id="PF01412">
    <property type="entry name" value="ArfGap"/>
    <property type="match status" value="1"/>
</dbReference>
<comment type="domain">
    <text evidence="9">The BAR domain mediates homodimerization, it can neither bind membrane nor impart curvature, but instead requires the neighboring PH domain to achieve these functions.</text>
</comment>
<evidence type="ECO:0000259" key="13">
    <source>
        <dbReference type="PROSITE" id="PS50115"/>
    </source>
</evidence>
<dbReference type="Gene3D" id="1.25.40.20">
    <property type="entry name" value="Ankyrin repeat-containing domain"/>
    <property type="match status" value="1"/>
</dbReference>
<feature type="region of interest" description="Disordered" evidence="11">
    <location>
        <begin position="516"/>
        <end position="582"/>
    </location>
</feature>
<dbReference type="PROSITE" id="PS50297">
    <property type="entry name" value="ANK_REP_REGION"/>
    <property type="match status" value="2"/>
</dbReference>
<evidence type="ECO:0000313" key="15">
    <source>
        <dbReference type="Proteomes" id="UP000327468"/>
    </source>
</evidence>
<keyword evidence="4 8" id="KW-0863">Zinc-finger</keyword>
<dbReference type="SMART" id="SM00105">
    <property type="entry name" value="ArfGap"/>
    <property type="match status" value="1"/>
</dbReference>
<name>A0A5N5PI31_PANHP</name>
<feature type="domain" description="PH" evidence="12">
    <location>
        <begin position="266"/>
        <end position="361"/>
    </location>
</feature>
<sequence>MTVKMDFEECLKDSPRFRAAIEAVEGDVNELETRLEKLVKQCNAMLEAGRTYCQSSKSFVNGLRELGCHLSEDTTVGNCLEKFSKKLSTILAAQEELIESTQKSVKLKLQSFVKEDVKRFKDARKEFERSSETLETALGRNAQAPRGKLHEVDEATQALIHARKAFRAGTLDYVLQINVIESKKKTDILMAMLSLMETQATFFQHGHQSLTELEEYRKQLSNEYTQLVLNSARDKRDMEQRHGDIKKKDETYDESILDFSPDASSGIAMEGYLYKRASNAFKTWSRRWFSIQKNQLVYQKKFKEQPTVVVEDLRLCTVKPCAEQERRFCFEVVSPSKSCLLQADSERQQQGWMSAVQNSIASAFQERREDTYSPRERCSSVSGSSMNLGIGEQKDCKALEEVQAIPGNSQCCDCGEPGPDWASINLGITLCITCSGIHRSLGVHFSKVRSLTLDSWEPELIKLMCELGNAAINRIYEARIDEITIKKPHPSSPRQDKESWIRSKYVEKKFIHKLPETGRGTPLRRSSARRHRAATQDKLNQRPPLKPKPNRATLARNTGLTPSEIMNSTGSHKDEEEEEDLSGLHPGALLYRSAALQHFPVMADALAHGADVNWVNVAEESKTPLIQAATVNSLAACEFLLQNGANVNQADSNGRGPLHHATILGHTGLVCLFLKRGADYNKKDISQKDPITIAVESANADIVTLLRIAKMNKEMREMDGGFAQSGDETYHDIFRDFSQMASNNPEKLKRRSTDIKIP</sequence>
<feature type="coiled-coil region" evidence="10">
    <location>
        <begin position="21"/>
        <end position="48"/>
    </location>
</feature>
<evidence type="ECO:0000256" key="1">
    <source>
        <dbReference type="ARBA" id="ARBA00022468"/>
    </source>
</evidence>
<dbReference type="FunFam" id="2.30.29.30:FF:000026">
    <property type="entry name" value="Arf-GAP with coiled-coil, ANK repeat and PH domain-containing protein 2"/>
    <property type="match status" value="1"/>
</dbReference>
<comment type="caution">
    <text evidence="14">The sequence shown here is derived from an EMBL/GenBank/DDBJ whole genome shotgun (WGS) entry which is preliminary data.</text>
</comment>
<keyword evidence="1 9" id="KW-0343">GTPase activation</keyword>
<feature type="repeat" description="ANK" evidence="7">
    <location>
        <begin position="620"/>
        <end position="652"/>
    </location>
</feature>
<keyword evidence="10" id="KW-0175">Coiled coil</keyword>
<comment type="domain">
    <text evidence="9">PH domain binds phospholipids including phosphatidic acid, phosphatidylinositol 3-phosphate, phosphatidylinositol 3,5-bisphosphate (PIP2) and phosphatidylinositol 3,4,5-trisphosphate (PIP3). May mediate protein binding to PIP2 or PIP3 containing membranes.</text>
</comment>
<dbReference type="PROSITE" id="PS50115">
    <property type="entry name" value="ARFGAP"/>
    <property type="match status" value="1"/>
</dbReference>
<keyword evidence="15" id="KW-1185">Reference proteome</keyword>
<comment type="activity regulation">
    <text evidence="9">GAP activity stimulated by phosphatidylinositol 4,5-bisphosphate (PIP2) and phosphatidic acid.</text>
</comment>
<keyword evidence="6 7" id="KW-0040">ANK repeat</keyword>
<dbReference type="SUPFAM" id="SSF57863">
    <property type="entry name" value="ArfGap/RecO-like zinc finger"/>
    <property type="match status" value="1"/>
</dbReference>
<evidence type="ECO:0000256" key="6">
    <source>
        <dbReference type="ARBA" id="ARBA00023043"/>
    </source>
</evidence>
<dbReference type="Proteomes" id="UP000327468">
    <property type="component" value="Chromosome 4"/>
</dbReference>
<dbReference type="InterPro" id="IPR001849">
    <property type="entry name" value="PH_domain"/>
</dbReference>
<evidence type="ECO:0000256" key="11">
    <source>
        <dbReference type="SAM" id="MobiDB-lite"/>
    </source>
</evidence>
<accession>A0A5N5PI31</accession>
<evidence type="ECO:0000259" key="12">
    <source>
        <dbReference type="PROSITE" id="PS50003"/>
    </source>
</evidence>
<evidence type="ECO:0000256" key="10">
    <source>
        <dbReference type="SAM" id="Coils"/>
    </source>
</evidence>
<dbReference type="Pfam" id="PF00169">
    <property type="entry name" value="PH"/>
    <property type="match status" value="1"/>
</dbReference>
<dbReference type="InterPro" id="IPR001164">
    <property type="entry name" value="ArfGAP_dom"/>
</dbReference>
<dbReference type="SMART" id="SM00248">
    <property type="entry name" value="ANK"/>
    <property type="match status" value="3"/>
</dbReference>
<dbReference type="InterPro" id="IPR037278">
    <property type="entry name" value="ARFGAP/RecO"/>
</dbReference>
<dbReference type="InterPro" id="IPR038508">
    <property type="entry name" value="ArfGAP_dom_sf"/>
</dbReference>
<dbReference type="CDD" id="cd13250">
    <property type="entry name" value="PH_ACAP"/>
    <property type="match status" value="1"/>
</dbReference>
<comment type="subcellular location">
    <subcellularLocation>
        <location evidence="9">Endosome membrane</location>
        <topology evidence="9">Peripheral membrane protein</topology>
    </subcellularLocation>
</comment>
<dbReference type="PANTHER" id="PTHR23180">
    <property type="entry name" value="CENTAURIN/ARF"/>
    <property type="match status" value="1"/>
</dbReference>
<dbReference type="SUPFAM" id="SSF103657">
    <property type="entry name" value="BAR/IMD domain-like"/>
    <property type="match status" value="1"/>
</dbReference>
<dbReference type="AlphaFoldDB" id="A0A5N5PI31"/>
<evidence type="ECO:0000256" key="3">
    <source>
        <dbReference type="ARBA" id="ARBA00022737"/>
    </source>
</evidence>
<evidence type="ECO:0000256" key="8">
    <source>
        <dbReference type="PROSITE-ProRule" id="PRU00288"/>
    </source>
</evidence>
<dbReference type="InterPro" id="IPR011993">
    <property type="entry name" value="PH-like_dom_sf"/>
</dbReference>
<comment type="function">
    <text evidence="9">GTPase-activating protein for the ADP ribosylation factor family.</text>
</comment>
<dbReference type="Gene3D" id="1.20.1270.60">
    <property type="entry name" value="Arfaptin homology (AH) domain/BAR domain"/>
    <property type="match status" value="1"/>
</dbReference>
<evidence type="ECO:0000256" key="4">
    <source>
        <dbReference type="ARBA" id="ARBA00022771"/>
    </source>
</evidence>
<dbReference type="FunFam" id="1.20.1270.60:FF:000025">
    <property type="entry name" value="arf-GAP with coiled-coil, ANK repeat and PH domain-containing protein 2"/>
    <property type="match status" value="1"/>
</dbReference>